<organism evidence="5 6">
    <name type="scientific">Paenibacillus soyae</name>
    <dbReference type="NCBI Taxonomy" id="2969249"/>
    <lineage>
        <taxon>Bacteria</taxon>
        <taxon>Bacillati</taxon>
        <taxon>Bacillota</taxon>
        <taxon>Bacilli</taxon>
        <taxon>Bacillales</taxon>
        <taxon>Paenibacillaceae</taxon>
        <taxon>Paenibacillus</taxon>
    </lineage>
</organism>
<evidence type="ECO:0000259" key="4">
    <source>
        <dbReference type="Pfam" id="PF13407"/>
    </source>
</evidence>
<sequence length="338" mass="36980">MRLHSSSASSWLPAILAIIALLTAAGCVKEPEAQHLLTVPSPVAKSETESRLLFGILYPMAHPFYEMITQLTEQSAEPLGIDLFVKAPDEVNLEQQIRMMEQMIKQRVDGIAVSPVDGDALAPVIDKAIDAGIPVICFETDSPGSKRLSYIGADHFKGGELVGEVLDQLLKGRGMVLVESGFPTMTAQKQRLEGMLQYIESHTDIQVLDIRYNGGSEDQALADMEIMIDGHPHFDAFVSLDLWSASSSILVWKAKGLNRDVVAFGMQSDIKEAIHNGQITSVVSQNEQQWGEEIIAGLLAAAHQKPIMERIDTGTRVMTRSTVDSFPDIARTPSQTSR</sequence>
<dbReference type="RefSeq" id="WP_257444319.1">
    <property type="nucleotide sequence ID" value="NZ_JANIPJ010000004.1"/>
</dbReference>
<dbReference type="SUPFAM" id="SSF53822">
    <property type="entry name" value="Periplasmic binding protein-like I"/>
    <property type="match status" value="1"/>
</dbReference>
<dbReference type="PROSITE" id="PS51257">
    <property type="entry name" value="PROKAR_LIPOPROTEIN"/>
    <property type="match status" value="1"/>
</dbReference>
<dbReference type="InterPro" id="IPR025997">
    <property type="entry name" value="SBP_2_dom"/>
</dbReference>
<dbReference type="GO" id="GO:0030246">
    <property type="term" value="F:carbohydrate binding"/>
    <property type="evidence" value="ECO:0007669"/>
    <property type="project" value="UniProtKB-ARBA"/>
</dbReference>
<evidence type="ECO:0000256" key="3">
    <source>
        <dbReference type="ARBA" id="ARBA00022729"/>
    </source>
</evidence>
<comment type="caution">
    <text evidence="5">The sequence shown here is derived from an EMBL/GenBank/DDBJ whole genome shotgun (WGS) entry which is preliminary data.</text>
</comment>
<dbReference type="Gene3D" id="3.40.50.2300">
    <property type="match status" value="2"/>
</dbReference>
<protein>
    <submittedName>
        <fullName evidence="5">Substrate-binding domain-containing protein</fullName>
    </submittedName>
</protein>
<dbReference type="AlphaFoldDB" id="A0A9X2MKS5"/>
<dbReference type="GO" id="GO:0030313">
    <property type="term" value="C:cell envelope"/>
    <property type="evidence" value="ECO:0007669"/>
    <property type="project" value="UniProtKB-SubCell"/>
</dbReference>
<dbReference type="PANTHER" id="PTHR46847">
    <property type="entry name" value="D-ALLOSE-BINDING PERIPLASMIC PROTEIN-RELATED"/>
    <property type="match status" value="1"/>
</dbReference>
<evidence type="ECO:0000313" key="6">
    <source>
        <dbReference type="Proteomes" id="UP001141950"/>
    </source>
</evidence>
<name>A0A9X2MKS5_9BACL</name>
<keyword evidence="6" id="KW-1185">Reference proteome</keyword>
<gene>
    <name evidence="5" type="ORF">NQZ67_07665</name>
</gene>
<keyword evidence="3" id="KW-0732">Signal</keyword>
<evidence type="ECO:0000256" key="1">
    <source>
        <dbReference type="ARBA" id="ARBA00004196"/>
    </source>
</evidence>
<evidence type="ECO:0000256" key="2">
    <source>
        <dbReference type="ARBA" id="ARBA00007639"/>
    </source>
</evidence>
<accession>A0A9X2MKS5</accession>
<feature type="domain" description="Periplasmic binding protein" evidence="4">
    <location>
        <begin position="57"/>
        <end position="302"/>
    </location>
</feature>
<dbReference type="PANTHER" id="PTHR46847:SF1">
    <property type="entry name" value="D-ALLOSE-BINDING PERIPLASMIC PROTEIN-RELATED"/>
    <property type="match status" value="1"/>
</dbReference>
<evidence type="ECO:0000313" key="5">
    <source>
        <dbReference type="EMBL" id="MCR2803758.1"/>
    </source>
</evidence>
<comment type="subcellular location">
    <subcellularLocation>
        <location evidence="1">Cell envelope</location>
    </subcellularLocation>
</comment>
<proteinExistence type="inferred from homology"/>
<reference evidence="5" key="1">
    <citation type="submission" date="2022-08" db="EMBL/GenBank/DDBJ databases">
        <title>The genomic sequence of strain Paenibacillus sp. SCIV0701.</title>
        <authorList>
            <person name="Zhao H."/>
        </authorList>
    </citation>
    <scope>NUCLEOTIDE SEQUENCE</scope>
    <source>
        <strain evidence="5">SCIV0701</strain>
    </source>
</reference>
<dbReference type="EMBL" id="JANIPJ010000004">
    <property type="protein sequence ID" value="MCR2803758.1"/>
    <property type="molecule type" value="Genomic_DNA"/>
</dbReference>
<dbReference type="InterPro" id="IPR028082">
    <property type="entry name" value="Peripla_BP_I"/>
</dbReference>
<dbReference type="Pfam" id="PF13407">
    <property type="entry name" value="Peripla_BP_4"/>
    <property type="match status" value="1"/>
</dbReference>
<dbReference type="Proteomes" id="UP001141950">
    <property type="component" value="Unassembled WGS sequence"/>
</dbReference>
<comment type="similarity">
    <text evidence="2">Belongs to the bacterial solute-binding protein 2 family.</text>
</comment>